<protein>
    <submittedName>
        <fullName evidence="2">Uncharacterized protein</fullName>
    </submittedName>
</protein>
<evidence type="ECO:0000313" key="2">
    <source>
        <dbReference type="EMBL" id="SMX44847.1"/>
    </source>
</evidence>
<dbReference type="EMBL" id="FXYD01000006">
    <property type="protein sequence ID" value="SMX44847.1"/>
    <property type="molecule type" value="Genomic_DNA"/>
</dbReference>
<gene>
    <name evidence="2" type="ORF">OCA8868_03238</name>
</gene>
<organism evidence="2 3">
    <name type="scientific">Octadecabacter ascidiaceicola</name>
    <dbReference type="NCBI Taxonomy" id="1655543"/>
    <lineage>
        <taxon>Bacteria</taxon>
        <taxon>Pseudomonadati</taxon>
        <taxon>Pseudomonadota</taxon>
        <taxon>Alphaproteobacteria</taxon>
        <taxon>Rhodobacterales</taxon>
        <taxon>Roseobacteraceae</taxon>
        <taxon>Octadecabacter</taxon>
    </lineage>
</organism>
<keyword evidence="3" id="KW-1185">Reference proteome</keyword>
<dbReference type="RefSeq" id="WP_179214880.1">
    <property type="nucleotide sequence ID" value="NZ_FXYD01000006.1"/>
</dbReference>
<proteinExistence type="predicted"/>
<reference evidence="3" key="1">
    <citation type="submission" date="2017-05" db="EMBL/GenBank/DDBJ databases">
        <authorList>
            <person name="Rodrigo-Torres L."/>
            <person name="Arahal R. D."/>
            <person name="Lucena T."/>
        </authorList>
    </citation>
    <scope>NUCLEOTIDE SEQUENCE [LARGE SCALE GENOMIC DNA]</scope>
    <source>
        <strain evidence="3">CECT 8868</strain>
    </source>
</reference>
<sequence>MSARIKYAYLKDQTWIFRRNYPEAVAFPPSANGHRRTPTDAGFCPLNGGQRRGFGGDR</sequence>
<evidence type="ECO:0000256" key="1">
    <source>
        <dbReference type="SAM" id="MobiDB-lite"/>
    </source>
</evidence>
<dbReference type="AlphaFoldDB" id="A0A238KQA4"/>
<accession>A0A238KQA4</accession>
<name>A0A238KQA4_9RHOB</name>
<evidence type="ECO:0000313" key="3">
    <source>
        <dbReference type="Proteomes" id="UP000203464"/>
    </source>
</evidence>
<feature type="region of interest" description="Disordered" evidence="1">
    <location>
        <begin position="27"/>
        <end position="58"/>
    </location>
</feature>
<dbReference type="Proteomes" id="UP000203464">
    <property type="component" value="Unassembled WGS sequence"/>
</dbReference>